<accession>A0A5C7A491</accession>
<comment type="caution">
    <text evidence="2">The sequence shown here is derived from an EMBL/GenBank/DDBJ whole genome shotgun (WGS) entry which is preliminary data.</text>
</comment>
<reference evidence="2 3" key="1">
    <citation type="submission" date="2019-08" db="EMBL/GenBank/DDBJ databases">
        <title>Genome sequence of Psychrobacter frigidicola ACAM304 (type strain).</title>
        <authorList>
            <person name="Bowman J.P."/>
        </authorList>
    </citation>
    <scope>NUCLEOTIDE SEQUENCE [LARGE SCALE GENOMIC DNA]</scope>
    <source>
        <strain evidence="2 3">ACAM 304</strain>
    </source>
</reference>
<keyword evidence="1" id="KW-1133">Transmembrane helix</keyword>
<evidence type="ECO:0000256" key="1">
    <source>
        <dbReference type="SAM" id="Phobius"/>
    </source>
</evidence>
<sequence>MAFWLWCLLFAIHSFYIWWIIGYGGAKRVEGWRSFFLVSWFALDWNAEQIRMYVLLIWLISLFFFMMGVINPEYRFI</sequence>
<dbReference type="OrthoDB" id="8611964at2"/>
<gene>
    <name evidence="2" type="ORF">ES754_00085</name>
</gene>
<proteinExistence type="predicted"/>
<feature type="transmembrane region" description="Helical" evidence="1">
    <location>
        <begin position="50"/>
        <end position="70"/>
    </location>
</feature>
<evidence type="ECO:0000313" key="3">
    <source>
        <dbReference type="Proteomes" id="UP000321903"/>
    </source>
</evidence>
<protein>
    <submittedName>
        <fullName evidence="2">Uncharacterized protein</fullName>
    </submittedName>
</protein>
<dbReference type="AlphaFoldDB" id="A0A5C7A491"/>
<dbReference type="EMBL" id="VORZ01000001">
    <property type="protein sequence ID" value="TXD97434.1"/>
    <property type="molecule type" value="Genomic_DNA"/>
</dbReference>
<organism evidence="2 3">
    <name type="scientific">Psychrobacter frigidicola</name>
    <dbReference type="NCBI Taxonomy" id="45611"/>
    <lineage>
        <taxon>Bacteria</taxon>
        <taxon>Pseudomonadati</taxon>
        <taxon>Pseudomonadota</taxon>
        <taxon>Gammaproteobacteria</taxon>
        <taxon>Moraxellales</taxon>
        <taxon>Moraxellaceae</taxon>
        <taxon>Psychrobacter</taxon>
    </lineage>
</organism>
<dbReference type="Proteomes" id="UP000321903">
    <property type="component" value="Unassembled WGS sequence"/>
</dbReference>
<name>A0A5C7A491_9GAMM</name>
<dbReference type="RefSeq" id="WP_147220932.1">
    <property type="nucleotide sequence ID" value="NZ_CAJGYY010000001.1"/>
</dbReference>
<keyword evidence="1" id="KW-0472">Membrane</keyword>
<evidence type="ECO:0000313" key="2">
    <source>
        <dbReference type="EMBL" id="TXD97434.1"/>
    </source>
</evidence>
<keyword evidence="1" id="KW-0812">Transmembrane</keyword>
<keyword evidence="3" id="KW-1185">Reference proteome</keyword>